<sequence>MYILPSLFLPVDETTTMALDPPSLTYNLGKRKRTIALDEPKAEKAQKTNTPFGVEHLEGNWNERQEHVLRDLTAMSNAGNINVELAQPTMTRRHTHPVHRPLAASRKRKLHLVQSVPEQNHTSSAPGRCHICARPQRLKRDLLAYADCARCAGRTCFVCLRVCEGDDTNQGNGLGHVGATAFDDMGKHVGLGQGYRNELGGCGMPEPGRGGESADHGCGGRKVCSQCCVEVGQEGRNVCLDCLGRCHGERMGE</sequence>
<accession>A0A9P4S5G7</accession>
<protein>
    <submittedName>
        <fullName evidence="1">Uncharacterized protein</fullName>
    </submittedName>
</protein>
<keyword evidence="2" id="KW-1185">Reference proteome</keyword>
<reference evidence="1" key="1">
    <citation type="journal article" date="2020" name="Stud. Mycol.">
        <title>101 Dothideomycetes genomes: a test case for predicting lifestyles and emergence of pathogens.</title>
        <authorList>
            <person name="Haridas S."/>
            <person name="Albert R."/>
            <person name="Binder M."/>
            <person name="Bloem J."/>
            <person name="Labutti K."/>
            <person name="Salamov A."/>
            <person name="Andreopoulos B."/>
            <person name="Baker S."/>
            <person name="Barry K."/>
            <person name="Bills G."/>
            <person name="Bluhm B."/>
            <person name="Cannon C."/>
            <person name="Castanera R."/>
            <person name="Culley D."/>
            <person name="Daum C."/>
            <person name="Ezra D."/>
            <person name="Gonzalez J."/>
            <person name="Henrissat B."/>
            <person name="Kuo A."/>
            <person name="Liang C."/>
            <person name="Lipzen A."/>
            <person name="Lutzoni F."/>
            <person name="Magnuson J."/>
            <person name="Mondo S."/>
            <person name="Nolan M."/>
            <person name="Ohm R."/>
            <person name="Pangilinan J."/>
            <person name="Park H.-J."/>
            <person name="Ramirez L."/>
            <person name="Alfaro M."/>
            <person name="Sun H."/>
            <person name="Tritt A."/>
            <person name="Yoshinaga Y."/>
            <person name="Zwiers L.-H."/>
            <person name="Turgeon B."/>
            <person name="Goodwin S."/>
            <person name="Spatafora J."/>
            <person name="Crous P."/>
            <person name="Grigoriev I."/>
        </authorList>
    </citation>
    <scope>NUCLEOTIDE SEQUENCE</scope>
    <source>
        <strain evidence="1">CBS 101060</strain>
    </source>
</reference>
<dbReference type="EMBL" id="MU006103">
    <property type="protein sequence ID" value="KAF2836543.1"/>
    <property type="molecule type" value="Genomic_DNA"/>
</dbReference>
<dbReference type="OrthoDB" id="5377226at2759"/>
<organism evidence="1 2">
    <name type="scientific">Patellaria atrata CBS 101060</name>
    <dbReference type="NCBI Taxonomy" id="1346257"/>
    <lineage>
        <taxon>Eukaryota</taxon>
        <taxon>Fungi</taxon>
        <taxon>Dikarya</taxon>
        <taxon>Ascomycota</taxon>
        <taxon>Pezizomycotina</taxon>
        <taxon>Dothideomycetes</taxon>
        <taxon>Dothideomycetes incertae sedis</taxon>
        <taxon>Patellariales</taxon>
        <taxon>Patellariaceae</taxon>
        <taxon>Patellaria</taxon>
    </lineage>
</organism>
<proteinExistence type="predicted"/>
<name>A0A9P4S5G7_9PEZI</name>
<evidence type="ECO:0000313" key="1">
    <source>
        <dbReference type="EMBL" id="KAF2836543.1"/>
    </source>
</evidence>
<comment type="caution">
    <text evidence="1">The sequence shown here is derived from an EMBL/GenBank/DDBJ whole genome shotgun (WGS) entry which is preliminary data.</text>
</comment>
<dbReference type="Proteomes" id="UP000799429">
    <property type="component" value="Unassembled WGS sequence"/>
</dbReference>
<evidence type="ECO:0000313" key="2">
    <source>
        <dbReference type="Proteomes" id="UP000799429"/>
    </source>
</evidence>
<dbReference type="AlphaFoldDB" id="A0A9P4S5G7"/>
<gene>
    <name evidence="1" type="ORF">M501DRAFT_246652</name>
</gene>